<keyword evidence="3" id="KW-0677">Repeat</keyword>
<organism evidence="6 7">
    <name type="scientific">Tritrichomonas musculus</name>
    <dbReference type="NCBI Taxonomy" id="1915356"/>
    <lineage>
        <taxon>Eukaryota</taxon>
        <taxon>Metamonada</taxon>
        <taxon>Parabasalia</taxon>
        <taxon>Tritrichomonadida</taxon>
        <taxon>Tritrichomonadidae</taxon>
        <taxon>Tritrichomonas</taxon>
    </lineage>
</organism>
<dbReference type="InterPro" id="IPR039369">
    <property type="entry name" value="LacA-like"/>
</dbReference>
<name>A0ABR2JDV2_9EUKA</name>
<dbReference type="InterPro" id="IPR024688">
    <property type="entry name" value="Mac_dom"/>
</dbReference>
<dbReference type="Proteomes" id="UP001470230">
    <property type="component" value="Unassembled WGS sequence"/>
</dbReference>
<dbReference type="SMART" id="SM01266">
    <property type="entry name" value="Mac"/>
    <property type="match status" value="1"/>
</dbReference>
<keyword evidence="4" id="KW-0012">Acyltransferase</keyword>
<dbReference type="Pfam" id="PF00132">
    <property type="entry name" value="Hexapep"/>
    <property type="match status" value="1"/>
</dbReference>
<dbReference type="Pfam" id="PF12464">
    <property type="entry name" value="Mac"/>
    <property type="match status" value="1"/>
</dbReference>
<keyword evidence="7" id="KW-1185">Reference proteome</keyword>
<dbReference type="InterPro" id="IPR011004">
    <property type="entry name" value="Trimer_LpxA-like_sf"/>
</dbReference>
<dbReference type="InterPro" id="IPR018357">
    <property type="entry name" value="Hexapep_transf_CS"/>
</dbReference>
<comment type="similarity">
    <text evidence="1">Belongs to the transferase hexapeptide repeat family.</text>
</comment>
<comment type="caution">
    <text evidence="6">The sequence shown here is derived from an EMBL/GenBank/DDBJ whole genome shotgun (WGS) entry which is preliminary data.</text>
</comment>
<evidence type="ECO:0000256" key="2">
    <source>
        <dbReference type="ARBA" id="ARBA00022679"/>
    </source>
</evidence>
<evidence type="ECO:0000313" key="7">
    <source>
        <dbReference type="Proteomes" id="UP001470230"/>
    </source>
</evidence>
<evidence type="ECO:0000259" key="5">
    <source>
        <dbReference type="SMART" id="SM01266"/>
    </source>
</evidence>
<dbReference type="EMBL" id="JAPFFF010000012">
    <property type="protein sequence ID" value="KAK8875703.1"/>
    <property type="molecule type" value="Genomic_DNA"/>
</dbReference>
<dbReference type="InterPro" id="IPR001451">
    <property type="entry name" value="Hexapep"/>
</dbReference>
<dbReference type="PANTHER" id="PTHR43017">
    <property type="entry name" value="GALACTOSIDE O-ACETYLTRANSFERASE"/>
    <property type="match status" value="1"/>
</dbReference>
<evidence type="ECO:0000256" key="3">
    <source>
        <dbReference type="ARBA" id="ARBA00022737"/>
    </source>
</evidence>
<proteinExistence type="inferred from homology"/>
<accession>A0ABR2JDV2</accession>
<dbReference type="SUPFAM" id="SSF51161">
    <property type="entry name" value="Trimeric LpxA-like enzymes"/>
    <property type="match status" value="1"/>
</dbReference>
<dbReference type="Pfam" id="PF14602">
    <property type="entry name" value="Hexapep_2"/>
    <property type="match status" value="1"/>
</dbReference>
<feature type="domain" description="Maltose/galactoside acetyltransferase" evidence="5">
    <location>
        <begin position="32"/>
        <end position="85"/>
    </location>
</feature>
<sequence length="221" mass="24896">MLSNLLKNPKSKNFLRTFTLKPWDEKDPRREWDKMLAGDMYHSMDPELCQLREDCRVLMEEYNFRTSIKDLKYRKEILDKILHKSCLNLYIEPPVYFDYGCNTTFGDNCYMNYGCTLLDVNTITIGDNCLFGPNSGVYTATHPTDTLSRISGAEYGLPIKIGNNCWIGGNAVICPGVTLGDNVVVASGAIVNKDVPSDCVVAGNPAKIIKRLTPFKYEKKA</sequence>
<protein>
    <recommendedName>
        <fullName evidence="5">Maltose/galactoside acetyltransferase domain-containing protein</fullName>
    </recommendedName>
</protein>
<evidence type="ECO:0000313" key="6">
    <source>
        <dbReference type="EMBL" id="KAK8875703.1"/>
    </source>
</evidence>
<evidence type="ECO:0000256" key="1">
    <source>
        <dbReference type="ARBA" id="ARBA00007274"/>
    </source>
</evidence>
<dbReference type="PANTHER" id="PTHR43017:SF1">
    <property type="entry name" value="ACETYLTRANSFERASE YJL218W-RELATED"/>
    <property type="match status" value="1"/>
</dbReference>
<keyword evidence="2" id="KW-0808">Transferase</keyword>
<reference evidence="6 7" key="1">
    <citation type="submission" date="2024-04" db="EMBL/GenBank/DDBJ databases">
        <title>Tritrichomonas musculus Genome.</title>
        <authorList>
            <person name="Alves-Ferreira E."/>
            <person name="Grigg M."/>
            <person name="Lorenzi H."/>
            <person name="Galac M."/>
        </authorList>
    </citation>
    <scope>NUCLEOTIDE SEQUENCE [LARGE SCALE GENOMIC DNA]</scope>
    <source>
        <strain evidence="6 7">EAF2021</strain>
    </source>
</reference>
<dbReference type="PROSITE" id="PS00101">
    <property type="entry name" value="HEXAPEP_TRANSFERASES"/>
    <property type="match status" value="1"/>
</dbReference>
<evidence type="ECO:0000256" key="4">
    <source>
        <dbReference type="ARBA" id="ARBA00023315"/>
    </source>
</evidence>
<dbReference type="CDD" id="cd03357">
    <property type="entry name" value="LbH_MAT_GAT"/>
    <property type="match status" value="1"/>
</dbReference>
<gene>
    <name evidence="6" type="ORF">M9Y10_005878</name>
</gene>
<dbReference type="Gene3D" id="2.160.10.10">
    <property type="entry name" value="Hexapeptide repeat proteins"/>
    <property type="match status" value="1"/>
</dbReference>